<gene>
    <name evidence="1" type="ORF">METZ01_LOCUS360580</name>
</gene>
<proteinExistence type="predicted"/>
<sequence>MSKISDIYFPQINNFEHKDIFNNIEQVWDPIKNINIFINKILEEETTGNVI</sequence>
<dbReference type="AlphaFoldDB" id="A0A382SCX9"/>
<reference evidence="1" key="1">
    <citation type="submission" date="2018-05" db="EMBL/GenBank/DDBJ databases">
        <authorList>
            <person name="Lanie J.A."/>
            <person name="Ng W.-L."/>
            <person name="Kazmierczak K.M."/>
            <person name="Andrzejewski T.M."/>
            <person name="Davidsen T.M."/>
            <person name="Wayne K.J."/>
            <person name="Tettelin H."/>
            <person name="Glass J.I."/>
            <person name="Rusch D."/>
            <person name="Podicherti R."/>
            <person name="Tsui H.-C.T."/>
            <person name="Winkler M.E."/>
        </authorList>
    </citation>
    <scope>NUCLEOTIDE SEQUENCE</scope>
</reference>
<organism evidence="1">
    <name type="scientific">marine metagenome</name>
    <dbReference type="NCBI Taxonomy" id="408172"/>
    <lineage>
        <taxon>unclassified sequences</taxon>
        <taxon>metagenomes</taxon>
        <taxon>ecological metagenomes</taxon>
    </lineage>
</organism>
<protein>
    <submittedName>
        <fullName evidence="1">Uncharacterized protein</fullName>
    </submittedName>
</protein>
<name>A0A382SCX9_9ZZZZ</name>
<feature type="non-terminal residue" evidence="1">
    <location>
        <position position="51"/>
    </location>
</feature>
<accession>A0A382SCX9</accession>
<evidence type="ECO:0000313" key="1">
    <source>
        <dbReference type="EMBL" id="SVD07726.1"/>
    </source>
</evidence>
<dbReference type="EMBL" id="UINC01128156">
    <property type="protein sequence ID" value="SVD07726.1"/>
    <property type="molecule type" value="Genomic_DNA"/>
</dbReference>